<keyword evidence="1" id="KW-0479">Metal-binding</keyword>
<dbReference type="PROSITE" id="PS01359">
    <property type="entry name" value="ZF_PHD_1"/>
    <property type="match status" value="1"/>
</dbReference>
<dbReference type="InterPro" id="IPR011011">
    <property type="entry name" value="Znf_FYVE_PHD"/>
</dbReference>
<keyword evidence="2" id="KW-0863">Zinc-finger</keyword>
<dbReference type="AlphaFoldDB" id="A0A9W8E4A6"/>
<feature type="region of interest" description="Disordered" evidence="4">
    <location>
        <begin position="492"/>
        <end position="579"/>
    </location>
</feature>
<dbReference type="PANTHER" id="PTHR14296">
    <property type="entry name" value="REMODELING AND SPACING FACTOR 1"/>
    <property type="match status" value="1"/>
</dbReference>
<feature type="compositionally biased region" description="Basic and acidic residues" evidence="4">
    <location>
        <begin position="197"/>
        <end position="210"/>
    </location>
</feature>
<feature type="domain" description="Zinc finger PHD-type" evidence="5">
    <location>
        <begin position="358"/>
        <end position="414"/>
    </location>
</feature>
<dbReference type="Gene3D" id="3.30.40.10">
    <property type="entry name" value="Zinc/RING finger domain, C3HC4 (zinc finger)"/>
    <property type="match status" value="1"/>
</dbReference>
<evidence type="ECO:0000313" key="6">
    <source>
        <dbReference type="EMBL" id="KAJ1954735.1"/>
    </source>
</evidence>
<reference evidence="6" key="1">
    <citation type="submission" date="2022-07" db="EMBL/GenBank/DDBJ databases">
        <title>Phylogenomic reconstructions and comparative analyses of Kickxellomycotina fungi.</title>
        <authorList>
            <person name="Reynolds N.K."/>
            <person name="Stajich J.E."/>
            <person name="Barry K."/>
            <person name="Grigoriev I.V."/>
            <person name="Crous P."/>
            <person name="Smith M.E."/>
        </authorList>
    </citation>
    <scope>NUCLEOTIDE SEQUENCE</scope>
    <source>
        <strain evidence="6">RSA 1196</strain>
    </source>
</reference>
<feature type="compositionally biased region" description="Polar residues" evidence="4">
    <location>
        <begin position="535"/>
        <end position="544"/>
    </location>
</feature>
<name>A0A9W8E4A6_9FUNG</name>
<evidence type="ECO:0000256" key="1">
    <source>
        <dbReference type="ARBA" id="ARBA00022723"/>
    </source>
</evidence>
<accession>A0A9W8E4A6</accession>
<feature type="compositionally biased region" description="Polar residues" evidence="4">
    <location>
        <begin position="445"/>
        <end position="458"/>
    </location>
</feature>
<dbReference type="EMBL" id="JANBPY010002500">
    <property type="protein sequence ID" value="KAJ1954735.1"/>
    <property type="molecule type" value="Genomic_DNA"/>
</dbReference>
<evidence type="ECO:0000256" key="4">
    <source>
        <dbReference type="SAM" id="MobiDB-lite"/>
    </source>
</evidence>
<feature type="region of interest" description="Disordered" evidence="4">
    <location>
        <begin position="245"/>
        <end position="349"/>
    </location>
</feature>
<dbReference type="PANTHER" id="PTHR14296:SF3">
    <property type="entry name" value="DIKAR, ISOFORM F"/>
    <property type="match status" value="1"/>
</dbReference>
<dbReference type="InterPro" id="IPR013083">
    <property type="entry name" value="Znf_RING/FYVE/PHD"/>
</dbReference>
<evidence type="ECO:0000313" key="7">
    <source>
        <dbReference type="Proteomes" id="UP001150925"/>
    </source>
</evidence>
<comment type="caution">
    <text evidence="6">The sequence shown here is derived from an EMBL/GenBank/DDBJ whole genome shotgun (WGS) entry which is preliminary data.</text>
</comment>
<evidence type="ECO:0000256" key="2">
    <source>
        <dbReference type="ARBA" id="ARBA00022771"/>
    </source>
</evidence>
<sequence length="579" mass="65453">MAELDVVERIYTFYHMSEWFMEDPSRLRAKLKDEEDCIDWRVIPLGYDSKHRTYWLFDDNRLYRESLPSETMHPNGKQKFNKATPRKGKRTPRMNASTSQDIIFNTRGDTPEAWLAEDSSRLGKWEVLYVTLQDWNSAGELFKRPRNADERFLQQRLQDDIMPQVLAELRAKKKKQEVEDAIQHRKRSTRLQLKQAQKQEQEHREAHEISKSPSPTVPLIEQEVAQRKEKLVTQRMSREQRLLERQNRLLGSPSAGEAPTNGTSAGTPTHSDHKGLVQVTSADQVVGKSEETRDRKRKYDGLDSPRQQKTTSATKASKQRGRKPSGKKRGRPPKYPRPLNVSDDNEEEEEEEGDWVFKCVCGVAGQNVNDGKPMVACESCQVWQHIHCTDKMDRQLGRPPRNWDTEEFICERCQNLPRPSLPSPRPSVQLGDGLQQVDREPEPTLPNTTTSFLTDHPQTLPVTLGTSVNMAYLSDTPREEISRIGPLASKPAKVTSVDDVLPPSTLPAELGTPLATPSPSTGAVTGHPSLADPLANSSGITPLQDTLWGSKESHPPTTNDTHHHDVHGTPDSLNNEPLV</sequence>
<feature type="compositionally biased region" description="Polar residues" evidence="4">
    <location>
        <begin position="305"/>
        <end position="316"/>
    </location>
</feature>
<keyword evidence="7" id="KW-1185">Reference proteome</keyword>
<feature type="compositionally biased region" description="Basic and acidic residues" evidence="4">
    <location>
        <begin position="288"/>
        <end position="303"/>
    </location>
</feature>
<dbReference type="SUPFAM" id="SSF57903">
    <property type="entry name" value="FYVE/PHD zinc finger"/>
    <property type="match status" value="1"/>
</dbReference>
<dbReference type="GO" id="GO:0031213">
    <property type="term" value="C:RSF complex"/>
    <property type="evidence" value="ECO:0007669"/>
    <property type="project" value="InterPro"/>
</dbReference>
<keyword evidence="3" id="KW-0862">Zinc</keyword>
<dbReference type="GO" id="GO:0006355">
    <property type="term" value="P:regulation of DNA-templated transcription"/>
    <property type="evidence" value="ECO:0007669"/>
    <property type="project" value="InterPro"/>
</dbReference>
<dbReference type="InterPro" id="IPR001965">
    <property type="entry name" value="Znf_PHD"/>
</dbReference>
<dbReference type="InterPro" id="IPR019786">
    <property type="entry name" value="Zinc_finger_PHD-type_CS"/>
</dbReference>
<evidence type="ECO:0000259" key="5">
    <source>
        <dbReference type="SMART" id="SM00249"/>
    </source>
</evidence>
<protein>
    <recommendedName>
        <fullName evidence="5">Zinc finger PHD-type domain-containing protein</fullName>
    </recommendedName>
</protein>
<feature type="compositionally biased region" description="Basic residues" evidence="4">
    <location>
        <begin position="317"/>
        <end position="334"/>
    </location>
</feature>
<proteinExistence type="predicted"/>
<evidence type="ECO:0000256" key="3">
    <source>
        <dbReference type="ARBA" id="ARBA00022833"/>
    </source>
</evidence>
<feature type="compositionally biased region" description="Polar residues" evidence="4">
    <location>
        <begin position="260"/>
        <end position="269"/>
    </location>
</feature>
<dbReference type="SMART" id="SM00249">
    <property type="entry name" value="PHD"/>
    <property type="match status" value="1"/>
</dbReference>
<dbReference type="InterPro" id="IPR028938">
    <property type="entry name" value="Rsf1-like"/>
</dbReference>
<dbReference type="GO" id="GO:0008270">
    <property type="term" value="F:zinc ion binding"/>
    <property type="evidence" value="ECO:0007669"/>
    <property type="project" value="UniProtKB-KW"/>
</dbReference>
<organism evidence="6 7">
    <name type="scientific">Dispira parvispora</name>
    <dbReference type="NCBI Taxonomy" id="1520584"/>
    <lineage>
        <taxon>Eukaryota</taxon>
        <taxon>Fungi</taxon>
        <taxon>Fungi incertae sedis</taxon>
        <taxon>Zoopagomycota</taxon>
        <taxon>Kickxellomycotina</taxon>
        <taxon>Dimargaritomycetes</taxon>
        <taxon>Dimargaritales</taxon>
        <taxon>Dimargaritaceae</taxon>
        <taxon>Dispira</taxon>
    </lineage>
</organism>
<feature type="region of interest" description="Disordered" evidence="4">
    <location>
        <begin position="177"/>
        <end position="219"/>
    </location>
</feature>
<dbReference type="OrthoDB" id="303107at2759"/>
<gene>
    <name evidence="6" type="ORF">IWQ62_005686</name>
</gene>
<feature type="region of interest" description="Disordered" evidence="4">
    <location>
        <begin position="68"/>
        <end position="95"/>
    </location>
</feature>
<dbReference type="Proteomes" id="UP001150925">
    <property type="component" value="Unassembled WGS sequence"/>
</dbReference>
<feature type="region of interest" description="Disordered" evidence="4">
    <location>
        <begin position="419"/>
        <end position="458"/>
    </location>
</feature>